<sequence length="91" mass="10181">MQHQLKSNINLVIVRLELRNPGLHQDSTRMEGNFCCNILLLKNQTLPQLMSSITYTVVQNSTTLEPSVMLSLVLKLQNEVAVSGNAIVVFE</sequence>
<keyword evidence="2" id="KW-1185">Reference proteome</keyword>
<gene>
    <name evidence="1" type="ORF">TNCT_731761</name>
</gene>
<dbReference type="AlphaFoldDB" id="A0A8X6J4L3"/>
<evidence type="ECO:0000313" key="1">
    <source>
        <dbReference type="EMBL" id="GFQ91380.1"/>
    </source>
</evidence>
<evidence type="ECO:0000313" key="2">
    <source>
        <dbReference type="Proteomes" id="UP000887116"/>
    </source>
</evidence>
<comment type="caution">
    <text evidence="1">The sequence shown here is derived from an EMBL/GenBank/DDBJ whole genome shotgun (WGS) entry which is preliminary data.</text>
</comment>
<reference evidence="1" key="1">
    <citation type="submission" date="2020-07" db="EMBL/GenBank/DDBJ databases">
        <title>Multicomponent nature underlies the extraordinary mechanical properties of spider dragline silk.</title>
        <authorList>
            <person name="Kono N."/>
            <person name="Nakamura H."/>
            <person name="Mori M."/>
            <person name="Yoshida Y."/>
            <person name="Ohtoshi R."/>
            <person name="Malay A.D."/>
            <person name="Moran D.A.P."/>
            <person name="Tomita M."/>
            <person name="Numata K."/>
            <person name="Arakawa K."/>
        </authorList>
    </citation>
    <scope>NUCLEOTIDE SEQUENCE</scope>
</reference>
<organism evidence="1 2">
    <name type="scientific">Trichonephila clavata</name>
    <name type="common">Joro spider</name>
    <name type="synonym">Nephila clavata</name>
    <dbReference type="NCBI Taxonomy" id="2740835"/>
    <lineage>
        <taxon>Eukaryota</taxon>
        <taxon>Metazoa</taxon>
        <taxon>Ecdysozoa</taxon>
        <taxon>Arthropoda</taxon>
        <taxon>Chelicerata</taxon>
        <taxon>Arachnida</taxon>
        <taxon>Araneae</taxon>
        <taxon>Araneomorphae</taxon>
        <taxon>Entelegynae</taxon>
        <taxon>Araneoidea</taxon>
        <taxon>Nephilidae</taxon>
        <taxon>Trichonephila</taxon>
    </lineage>
</organism>
<protein>
    <submittedName>
        <fullName evidence="1">Uncharacterized protein</fullName>
    </submittedName>
</protein>
<name>A0A8X6J4L3_TRICU</name>
<accession>A0A8X6J4L3</accession>
<proteinExistence type="predicted"/>
<dbReference type="EMBL" id="BMAO01023866">
    <property type="protein sequence ID" value="GFQ91380.1"/>
    <property type="molecule type" value="Genomic_DNA"/>
</dbReference>
<dbReference type="Proteomes" id="UP000887116">
    <property type="component" value="Unassembled WGS sequence"/>
</dbReference>